<sequence length="201" mass="23722">MSENPPNPIYDKDKHPFNYMLEQMTFIFKDAGKCSLYAFSLFVLKTLFSGKPTEEQLAVFVRCVENVHTAKTHYENGELDRSVERRKLNTRENVAALAECEKKTEWLVDIVTPEEHREICKIRLETVWIGRENEDLKRNLKYQFLLFQKKELEHIEEFGNKMTDHHLECLKMKMPIDMLALSLKIGSFQIRFSPLLEGFMT</sequence>
<dbReference type="EMBL" id="HE600942">
    <property type="protein sequence ID" value="CAS00323.1"/>
    <property type="molecule type" value="Genomic_DNA"/>
</dbReference>
<keyword evidence="2" id="KW-1185">Reference proteome</keyword>
<dbReference type="GeneID" id="68919260"/>
<gene>
    <name evidence="1 3" type="ORF">CBG27811</name>
    <name evidence="1" type="ORF">CBG_27811</name>
</gene>
<accession>B6IK93</accession>
<evidence type="ECO:0000313" key="3">
    <source>
        <dbReference type="WormBase" id="CBG27811"/>
    </source>
</evidence>
<evidence type="ECO:0000313" key="1">
    <source>
        <dbReference type="EMBL" id="CAS00323.1"/>
    </source>
</evidence>
<proteinExistence type="predicted"/>
<evidence type="ECO:0000313" key="2">
    <source>
        <dbReference type="Proteomes" id="UP000008549"/>
    </source>
</evidence>
<dbReference type="InParanoid" id="B6IK93"/>
<dbReference type="CTD" id="68919260"/>
<dbReference type="HOGENOM" id="CLU_1361523_0_0_1"/>
<reference evidence="1 2" key="1">
    <citation type="journal article" date="2003" name="PLoS Biol.">
        <title>The genome sequence of Caenorhabditis briggsae: a platform for comparative genomics.</title>
        <authorList>
            <person name="Stein L.D."/>
            <person name="Bao Z."/>
            <person name="Blasiar D."/>
            <person name="Blumenthal T."/>
            <person name="Brent M.R."/>
            <person name="Chen N."/>
            <person name="Chinwalla A."/>
            <person name="Clarke L."/>
            <person name="Clee C."/>
            <person name="Coghlan A."/>
            <person name="Coulson A."/>
            <person name="D'Eustachio P."/>
            <person name="Fitch D.H."/>
            <person name="Fulton L.A."/>
            <person name="Fulton R.E."/>
            <person name="Griffiths-Jones S."/>
            <person name="Harris T.W."/>
            <person name="Hillier L.W."/>
            <person name="Kamath R."/>
            <person name="Kuwabara P.E."/>
            <person name="Mardis E.R."/>
            <person name="Marra M.A."/>
            <person name="Miner T.L."/>
            <person name="Minx P."/>
            <person name="Mullikin J.C."/>
            <person name="Plumb R.W."/>
            <person name="Rogers J."/>
            <person name="Schein J.E."/>
            <person name="Sohrmann M."/>
            <person name="Spieth J."/>
            <person name="Stajich J.E."/>
            <person name="Wei C."/>
            <person name="Willey D."/>
            <person name="Wilson R.K."/>
            <person name="Durbin R."/>
            <person name="Waterston R.H."/>
        </authorList>
    </citation>
    <scope>NUCLEOTIDE SEQUENCE [LARGE SCALE GENOMIC DNA]</scope>
    <source>
        <strain evidence="1 2">AF16</strain>
    </source>
</reference>
<reference evidence="1 2" key="2">
    <citation type="journal article" date="2011" name="PLoS Genet.">
        <title>Caenorhabditis briggsae recombinant inbred line genotypes reveal inter-strain incompatibility and the evolution of recombination.</title>
        <authorList>
            <person name="Ross J.A."/>
            <person name="Koboldt D.C."/>
            <person name="Staisch J.E."/>
            <person name="Chamberlin H.M."/>
            <person name="Gupta B.P."/>
            <person name="Miller R.D."/>
            <person name="Baird S.E."/>
            <person name="Haag E.S."/>
        </authorList>
    </citation>
    <scope>NUCLEOTIDE SEQUENCE [LARGE SCALE GENOMIC DNA]</scope>
    <source>
        <strain evidence="1 2">AF16</strain>
    </source>
</reference>
<dbReference type="WormBase" id="CBG27811">
    <property type="protein sequence ID" value="CBP40621"/>
    <property type="gene ID" value="WBGene00089225"/>
</dbReference>
<dbReference type="KEGG" id="cbr:CBG_27811"/>
<protein>
    <submittedName>
        <fullName evidence="1">Protein CBG27811</fullName>
    </submittedName>
</protein>
<dbReference type="RefSeq" id="XP_045099882.1">
    <property type="nucleotide sequence ID" value="XM_045239977.1"/>
</dbReference>
<name>B6IK93_CAEBR</name>
<organism evidence="1 2">
    <name type="scientific">Caenorhabditis briggsae</name>
    <dbReference type="NCBI Taxonomy" id="6238"/>
    <lineage>
        <taxon>Eukaryota</taxon>
        <taxon>Metazoa</taxon>
        <taxon>Ecdysozoa</taxon>
        <taxon>Nematoda</taxon>
        <taxon>Chromadorea</taxon>
        <taxon>Rhabditida</taxon>
        <taxon>Rhabditina</taxon>
        <taxon>Rhabditomorpha</taxon>
        <taxon>Rhabditoidea</taxon>
        <taxon>Rhabditidae</taxon>
        <taxon>Peloderinae</taxon>
        <taxon>Caenorhabditis</taxon>
    </lineage>
</organism>
<dbReference type="Proteomes" id="UP000008549">
    <property type="component" value="Unassembled WGS sequence"/>
</dbReference>
<dbReference type="AlphaFoldDB" id="B6IK93"/>